<accession>A0A0F9H281</accession>
<evidence type="ECO:0000313" key="1">
    <source>
        <dbReference type="EMBL" id="KKM05155.1"/>
    </source>
</evidence>
<name>A0A0F9H281_9ZZZZ</name>
<organism evidence="1">
    <name type="scientific">marine sediment metagenome</name>
    <dbReference type="NCBI Taxonomy" id="412755"/>
    <lineage>
        <taxon>unclassified sequences</taxon>
        <taxon>metagenomes</taxon>
        <taxon>ecological metagenomes</taxon>
    </lineage>
</organism>
<protein>
    <submittedName>
        <fullName evidence="1">Uncharacterized protein</fullName>
    </submittedName>
</protein>
<gene>
    <name evidence="1" type="ORF">LCGC14_1757020</name>
</gene>
<sequence length="27" mass="3015">MLITDTAANHIREALKVLGYDVESSHM</sequence>
<proteinExistence type="predicted"/>
<dbReference type="AlphaFoldDB" id="A0A0F9H281"/>
<feature type="non-terminal residue" evidence="1">
    <location>
        <position position="27"/>
    </location>
</feature>
<reference evidence="1" key="1">
    <citation type="journal article" date="2015" name="Nature">
        <title>Complex archaea that bridge the gap between prokaryotes and eukaryotes.</title>
        <authorList>
            <person name="Spang A."/>
            <person name="Saw J.H."/>
            <person name="Jorgensen S.L."/>
            <person name="Zaremba-Niedzwiedzka K."/>
            <person name="Martijn J."/>
            <person name="Lind A.E."/>
            <person name="van Eijk R."/>
            <person name="Schleper C."/>
            <person name="Guy L."/>
            <person name="Ettema T.J."/>
        </authorList>
    </citation>
    <scope>NUCLEOTIDE SEQUENCE</scope>
</reference>
<comment type="caution">
    <text evidence="1">The sequence shown here is derived from an EMBL/GenBank/DDBJ whole genome shotgun (WGS) entry which is preliminary data.</text>
</comment>
<dbReference type="EMBL" id="LAZR01016287">
    <property type="protein sequence ID" value="KKM05155.1"/>
    <property type="molecule type" value="Genomic_DNA"/>
</dbReference>